<protein>
    <recommendedName>
        <fullName evidence="10">Holo-[acyl-carrier-protein] synthase</fullName>
        <shortName evidence="10">Holo-ACP synthase</shortName>
        <ecNumber evidence="10">2.7.8.7</ecNumber>
    </recommendedName>
    <alternativeName>
        <fullName evidence="10">4'-phosphopantetheinyl transferase AcpS</fullName>
    </alternativeName>
</protein>
<feature type="binding site" evidence="10">
    <location>
        <position position="9"/>
    </location>
    <ligand>
        <name>Mg(2+)</name>
        <dbReference type="ChEBI" id="CHEBI:18420"/>
    </ligand>
</feature>
<dbReference type="GO" id="GO:0006633">
    <property type="term" value="P:fatty acid biosynthetic process"/>
    <property type="evidence" value="ECO:0007669"/>
    <property type="project" value="UniProtKB-UniRule"/>
</dbReference>
<gene>
    <name evidence="10" type="primary">acpS</name>
    <name evidence="12" type="ORF">CWI73_01055</name>
</gene>
<dbReference type="InterPro" id="IPR002582">
    <property type="entry name" value="ACPS"/>
</dbReference>
<feature type="binding site" evidence="10">
    <location>
        <position position="57"/>
    </location>
    <ligand>
        <name>Mg(2+)</name>
        <dbReference type="ChEBI" id="CHEBI:18420"/>
    </ligand>
</feature>
<dbReference type="SUPFAM" id="SSF56214">
    <property type="entry name" value="4'-phosphopantetheinyl transferase"/>
    <property type="match status" value="1"/>
</dbReference>
<feature type="domain" description="4'-phosphopantetheinyl transferase" evidence="11">
    <location>
        <begin position="5"/>
        <end position="119"/>
    </location>
</feature>
<keyword evidence="5 10" id="KW-0460">Magnesium</keyword>
<dbReference type="EMBL" id="PIQA01000001">
    <property type="protein sequence ID" value="RUO67486.1"/>
    <property type="molecule type" value="Genomic_DNA"/>
</dbReference>
<dbReference type="Gene3D" id="3.90.470.20">
    <property type="entry name" value="4'-phosphopantetheinyl transferase domain"/>
    <property type="match status" value="1"/>
</dbReference>
<dbReference type="HAMAP" id="MF_00101">
    <property type="entry name" value="AcpS"/>
    <property type="match status" value="1"/>
</dbReference>
<evidence type="ECO:0000256" key="9">
    <source>
        <dbReference type="ARBA" id="ARBA00054726"/>
    </source>
</evidence>
<evidence type="ECO:0000256" key="3">
    <source>
        <dbReference type="ARBA" id="ARBA00022723"/>
    </source>
</evidence>
<evidence type="ECO:0000256" key="6">
    <source>
        <dbReference type="ARBA" id="ARBA00023098"/>
    </source>
</evidence>
<reference evidence="12 13" key="1">
    <citation type="journal article" date="2011" name="Front. Microbiol.">
        <title>Genomic signatures of strain selection and enhancement in Bacillus atrophaeus var. globigii, a historical biowarfare simulant.</title>
        <authorList>
            <person name="Gibbons H.S."/>
            <person name="Broomall S.M."/>
            <person name="McNew L.A."/>
            <person name="Daligault H."/>
            <person name="Chapman C."/>
            <person name="Bruce D."/>
            <person name="Karavis M."/>
            <person name="Krepps M."/>
            <person name="McGregor P.A."/>
            <person name="Hong C."/>
            <person name="Park K.H."/>
            <person name="Akmal A."/>
            <person name="Feldman A."/>
            <person name="Lin J.S."/>
            <person name="Chang W.E."/>
            <person name="Higgs B.W."/>
            <person name="Demirev P."/>
            <person name="Lindquist J."/>
            <person name="Liem A."/>
            <person name="Fochler E."/>
            <person name="Read T.D."/>
            <person name="Tapia R."/>
            <person name="Johnson S."/>
            <person name="Bishop-Lilly K.A."/>
            <person name="Detter C."/>
            <person name="Han C."/>
            <person name="Sozhamannan S."/>
            <person name="Rosenzweig C.N."/>
            <person name="Skowronski E.W."/>
        </authorList>
    </citation>
    <scope>NUCLEOTIDE SEQUENCE [LARGE SCALE GENOMIC DNA]</scope>
    <source>
        <strain evidence="12 13">TPS4-2</strain>
    </source>
</reference>
<comment type="subcellular location">
    <subcellularLocation>
        <location evidence="10">Cytoplasm</location>
    </subcellularLocation>
</comment>
<keyword evidence="4 10" id="KW-0276">Fatty acid metabolism</keyword>
<keyword evidence="2 10" id="KW-0808">Transferase</keyword>
<evidence type="ECO:0000256" key="5">
    <source>
        <dbReference type="ARBA" id="ARBA00022842"/>
    </source>
</evidence>
<dbReference type="InterPro" id="IPR037143">
    <property type="entry name" value="4-PPantetheinyl_Trfase_dom_sf"/>
</dbReference>
<keyword evidence="7 10" id="KW-0275">Fatty acid biosynthesis</keyword>
<sequence length="126" mass="13800">MAIVGLGTDIIEMSRIEKSLARGDSLTKRVLTPKEQEEMSASVDEAAYLAKRFAAKEACAKAFGRGISAGLSFQHMQVVHDDYGKPSWHFTDTAAQWIKEMGVVASHLSISDEKHYAVATVILESE</sequence>
<keyword evidence="6 10" id="KW-0443">Lipid metabolism</keyword>
<comment type="function">
    <text evidence="10">Transfers the 4'-phosphopantetheine moiety from coenzyme A to a Ser of acyl-carrier-protein.</text>
</comment>
<evidence type="ECO:0000256" key="4">
    <source>
        <dbReference type="ARBA" id="ARBA00022832"/>
    </source>
</evidence>
<evidence type="ECO:0000313" key="12">
    <source>
        <dbReference type="EMBL" id="RUO67486.1"/>
    </source>
</evidence>
<dbReference type="FunFam" id="3.90.470.20:FF:000001">
    <property type="entry name" value="Holo-[acyl-carrier-protein] synthase"/>
    <property type="match status" value="1"/>
</dbReference>
<comment type="cofactor">
    <cofactor evidence="10">
        <name>Mg(2+)</name>
        <dbReference type="ChEBI" id="CHEBI:18420"/>
    </cofactor>
</comment>
<proteinExistence type="inferred from homology"/>
<keyword evidence="10" id="KW-0963">Cytoplasm</keyword>
<evidence type="ECO:0000256" key="2">
    <source>
        <dbReference type="ARBA" id="ARBA00022679"/>
    </source>
</evidence>
<evidence type="ECO:0000256" key="1">
    <source>
        <dbReference type="ARBA" id="ARBA00022516"/>
    </source>
</evidence>
<comment type="catalytic activity">
    <reaction evidence="8 10">
        <text>apo-[ACP] + CoA = holo-[ACP] + adenosine 3',5'-bisphosphate + H(+)</text>
        <dbReference type="Rhea" id="RHEA:12068"/>
        <dbReference type="Rhea" id="RHEA-COMP:9685"/>
        <dbReference type="Rhea" id="RHEA-COMP:9690"/>
        <dbReference type="ChEBI" id="CHEBI:15378"/>
        <dbReference type="ChEBI" id="CHEBI:29999"/>
        <dbReference type="ChEBI" id="CHEBI:57287"/>
        <dbReference type="ChEBI" id="CHEBI:58343"/>
        <dbReference type="ChEBI" id="CHEBI:64479"/>
        <dbReference type="EC" id="2.7.8.7"/>
    </reaction>
</comment>
<evidence type="ECO:0000256" key="8">
    <source>
        <dbReference type="ARBA" id="ARBA00050875"/>
    </source>
</evidence>
<evidence type="ECO:0000256" key="7">
    <source>
        <dbReference type="ARBA" id="ARBA00023160"/>
    </source>
</evidence>
<dbReference type="RefSeq" id="WP_126751156.1">
    <property type="nucleotide sequence ID" value="NZ_JBHUMT010000016.1"/>
</dbReference>
<dbReference type="Proteomes" id="UP000288361">
    <property type="component" value="Unassembled WGS sequence"/>
</dbReference>
<comment type="caution">
    <text evidence="12">The sequence shown here is derived from an EMBL/GenBank/DDBJ whole genome shotgun (WGS) entry which is preliminary data.</text>
</comment>
<dbReference type="InterPro" id="IPR008278">
    <property type="entry name" value="4-PPantetheinyl_Trfase_dom"/>
</dbReference>
<organism evidence="12 13">
    <name type="scientific">Idiomarina piscisalsi</name>
    <dbReference type="NCBI Taxonomy" id="1096243"/>
    <lineage>
        <taxon>Bacteria</taxon>
        <taxon>Pseudomonadati</taxon>
        <taxon>Pseudomonadota</taxon>
        <taxon>Gammaproteobacteria</taxon>
        <taxon>Alteromonadales</taxon>
        <taxon>Idiomarinaceae</taxon>
        <taxon>Idiomarina</taxon>
    </lineage>
</organism>
<evidence type="ECO:0000259" key="11">
    <source>
        <dbReference type="Pfam" id="PF01648"/>
    </source>
</evidence>
<dbReference type="EC" id="2.7.8.7" evidence="10"/>
<keyword evidence="1 10" id="KW-0444">Lipid biosynthesis</keyword>
<name>A0A432YVZ8_9GAMM</name>
<dbReference type="GO" id="GO:0005737">
    <property type="term" value="C:cytoplasm"/>
    <property type="evidence" value="ECO:0007669"/>
    <property type="project" value="UniProtKB-SubCell"/>
</dbReference>
<keyword evidence="3 10" id="KW-0479">Metal-binding</keyword>
<comment type="function">
    <text evidence="9">Transfers the 4'-phosphopantetheine moiety from coenzyme A to the 'Ser-36' of acyl-carrier-protein.</text>
</comment>
<evidence type="ECO:0000313" key="13">
    <source>
        <dbReference type="Proteomes" id="UP000288361"/>
    </source>
</evidence>
<dbReference type="NCBIfam" id="TIGR00556">
    <property type="entry name" value="pantethn_trn"/>
    <property type="match status" value="1"/>
</dbReference>
<dbReference type="InterPro" id="IPR004568">
    <property type="entry name" value="Ppantetheine-prot_Trfase_dom"/>
</dbReference>
<dbReference type="GO" id="GO:0008897">
    <property type="term" value="F:holo-[acyl-carrier-protein] synthase activity"/>
    <property type="evidence" value="ECO:0007669"/>
    <property type="project" value="UniProtKB-UniRule"/>
</dbReference>
<evidence type="ECO:0000256" key="10">
    <source>
        <dbReference type="HAMAP-Rule" id="MF_00101"/>
    </source>
</evidence>
<dbReference type="AlphaFoldDB" id="A0A432YVZ8"/>
<dbReference type="Pfam" id="PF01648">
    <property type="entry name" value="ACPS"/>
    <property type="match status" value="1"/>
</dbReference>
<comment type="similarity">
    <text evidence="10">Belongs to the P-Pant transferase superfamily. AcpS family.</text>
</comment>
<dbReference type="GO" id="GO:0000287">
    <property type="term" value="F:magnesium ion binding"/>
    <property type="evidence" value="ECO:0007669"/>
    <property type="project" value="UniProtKB-UniRule"/>
</dbReference>
<accession>A0A432YVZ8</accession>
<dbReference type="NCBIfam" id="TIGR00516">
    <property type="entry name" value="acpS"/>
    <property type="match status" value="1"/>
</dbReference>